<name>A0A1F6WPR5_9BACT</name>
<dbReference type="HAMAP" id="MF_01334">
    <property type="entry name" value="Ribosomal_bL25_CTC"/>
    <property type="match status" value="1"/>
</dbReference>
<evidence type="ECO:0000256" key="5">
    <source>
        <dbReference type="HAMAP-Rule" id="MF_01334"/>
    </source>
</evidence>
<dbReference type="InterPro" id="IPR001021">
    <property type="entry name" value="Ribosomal_bL25_long"/>
</dbReference>
<dbReference type="PANTHER" id="PTHR33284:SF1">
    <property type="entry name" value="RIBOSOMAL PROTEIN L25_GLN-TRNA SYNTHETASE, ANTI-CODON-BINDING DOMAIN-CONTAINING PROTEIN"/>
    <property type="match status" value="1"/>
</dbReference>
<evidence type="ECO:0000259" key="8">
    <source>
        <dbReference type="Pfam" id="PF14693"/>
    </source>
</evidence>
<evidence type="ECO:0000256" key="1">
    <source>
        <dbReference type="ARBA" id="ARBA00022730"/>
    </source>
</evidence>
<dbReference type="InterPro" id="IPR020930">
    <property type="entry name" value="Ribosomal_uL5_bac-type"/>
</dbReference>
<feature type="domain" description="Large ribosomal subunit protein bL25 L25" evidence="7">
    <location>
        <begin position="7"/>
        <end position="89"/>
    </location>
</feature>
<organism evidence="9 10">
    <name type="scientific">Candidatus Nomurabacteria bacterium RIFCSPLOWO2_01_FULL_36_10b</name>
    <dbReference type="NCBI Taxonomy" id="1801766"/>
    <lineage>
        <taxon>Bacteria</taxon>
        <taxon>Candidatus Nomuraibacteriota</taxon>
    </lineage>
</organism>
<dbReference type="Pfam" id="PF14693">
    <property type="entry name" value="Ribosomal_TL5_C"/>
    <property type="match status" value="1"/>
</dbReference>
<dbReference type="InterPro" id="IPR029751">
    <property type="entry name" value="Ribosomal_L25_dom"/>
</dbReference>
<evidence type="ECO:0000259" key="7">
    <source>
        <dbReference type="Pfam" id="PF01386"/>
    </source>
</evidence>
<reference evidence="9 10" key="1">
    <citation type="journal article" date="2016" name="Nat. Commun.">
        <title>Thousands of microbial genomes shed light on interconnected biogeochemical processes in an aquifer system.</title>
        <authorList>
            <person name="Anantharaman K."/>
            <person name="Brown C.T."/>
            <person name="Hug L.A."/>
            <person name="Sharon I."/>
            <person name="Castelle C.J."/>
            <person name="Probst A.J."/>
            <person name="Thomas B.C."/>
            <person name="Singh A."/>
            <person name="Wilkins M.J."/>
            <person name="Karaoz U."/>
            <person name="Brodie E.L."/>
            <person name="Williams K.H."/>
            <person name="Hubbard S.S."/>
            <person name="Banfield J.F."/>
        </authorList>
    </citation>
    <scope>NUCLEOTIDE SEQUENCE [LARGE SCALE GENOMIC DNA]</scope>
</reference>
<dbReference type="SUPFAM" id="SSF50715">
    <property type="entry name" value="Ribosomal protein L25-like"/>
    <property type="match status" value="1"/>
</dbReference>
<comment type="subunit">
    <text evidence="5">Part of the 50S ribosomal subunit; part of the 5S rRNA/L5/L18/L25 subcomplex. Contacts the 5S rRNA. Binds to the 5S rRNA independently of L5 and L18.</text>
</comment>
<feature type="region of interest" description="Disordered" evidence="6">
    <location>
        <begin position="191"/>
        <end position="219"/>
    </location>
</feature>
<dbReference type="GO" id="GO:0022625">
    <property type="term" value="C:cytosolic large ribosomal subunit"/>
    <property type="evidence" value="ECO:0007669"/>
    <property type="project" value="TreeGrafter"/>
</dbReference>
<evidence type="ECO:0000256" key="2">
    <source>
        <dbReference type="ARBA" id="ARBA00022884"/>
    </source>
</evidence>
<dbReference type="GO" id="GO:0008097">
    <property type="term" value="F:5S rRNA binding"/>
    <property type="evidence" value="ECO:0007669"/>
    <property type="project" value="InterPro"/>
</dbReference>
<keyword evidence="4 5" id="KW-0687">Ribonucleoprotein</keyword>
<dbReference type="STRING" id="1801766.A2997_02055"/>
<protein>
    <recommendedName>
        <fullName evidence="5">Large ribosomal subunit protein bL25</fullName>
    </recommendedName>
    <alternativeName>
        <fullName evidence="5">General stress protein CTC</fullName>
    </alternativeName>
</protein>
<gene>
    <name evidence="5" type="primary">rplY</name>
    <name evidence="5" type="synonym">ctc</name>
    <name evidence="9" type="ORF">A2997_02055</name>
</gene>
<keyword evidence="1 5" id="KW-0699">rRNA-binding</keyword>
<dbReference type="Proteomes" id="UP000179448">
    <property type="component" value="Unassembled WGS sequence"/>
</dbReference>
<evidence type="ECO:0000313" key="9">
    <source>
        <dbReference type="EMBL" id="OGI83725.1"/>
    </source>
</evidence>
<keyword evidence="2 5" id="KW-0694">RNA-binding</keyword>
<dbReference type="InterPro" id="IPR020057">
    <property type="entry name" value="Ribosomal_bL25_b-dom"/>
</dbReference>
<dbReference type="PANTHER" id="PTHR33284">
    <property type="entry name" value="RIBOSOMAL PROTEIN L25/GLN-TRNA SYNTHETASE, ANTI-CODON-BINDING DOMAIN-CONTAINING PROTEIN"/>
    <property type="match status" value="1"/>
</dbReference>
<feature type="domain" description="Large ribosomal subunit protein bL25 beta" evidence="8">
    <location>
        <begin position="98"/>
        <end position="180"/>
    </location>
</feature>
<dbReference type="AlphaFoldDB" id="A0A1F6WPR5"/>
<dbReference type="EMBL" id="MFUQ01000013">
    <property type="protein sequence ID" value="OGI83725.1"/>
    <property type="molecule type" value="Genomic_DNA"/>
</dbReference>
<dbReference type="GO" id="GO:0006412">
    <property type="term" value="P:translation"/>
    <property type="evidence" value="ECO:0007669"/>
    <property type="project" value="UniProtKB-UniRule"/>
</dbReference>
<dbReference type="InterPro" id="IPR037121">
    <property type="entry name" value="Ribosomal_bL25_C"/>
</dbReference>
<sequence length="219" mass="23790">MTFTIATETRDINSNLDQIRSVGKVPAVMYGAGTPSTPIMLSHKDTVKLYKQAGGSTIITLQTDKGQKSALIHDADIDPVSHQLRHIDFLIIDENKTLTLSIPLHFIGEAPAEKQGLGVLVKSVHEIEIEIPAKDLPPSLDVDLTSIITLEDNIYAKDIKIPVSAKLITHGDVIVATVSVVKEEAEGPTTIDFDSIAVEEKGKKDGEETEETVETKTEK</sequence>
<comment type="caution">
    <text evidence="9">The sequence shown here is derived from an EMBL/GenBank/DDBJ whole genome shotgun (WGS) entry which is preliminary data.</text>
</comment>
<comment type="function">
    <text evidence="5">This is one of the proteins that binds to the 5S RNA in the ribosome where it forms part of the central protuberance.</text>
</comment>
<dbReference type="NCBIfam" id="TIGR00731">
    <property type="entry name" value="bL25_bact_ctc"/>
    <property type="match status" value="1"/>
</dbReference>
<evidence type="ECO:0000256" key="3">
    <source>
        <dbReference type="ARBA" id="ARBA00022980"/>
    </source>
</evidence>
<dbReference type="Gene3D" id="2.170.120.20">
    <property type="entry name" value="Ribosomal protein L25, beta domain"/>
    <property type="match status" value="1"/>
</dbReference>
<evidence type="ECO:0000256" key="4">
    <source>
        <dbReference type="ARBA" id="ARBA00023274"/>
    </source>
</evidence>
<evidence type="ECO:0000256" key="6">
    <source>
        <dbReference type="SAM" id="MobiDB-lite"/>
    </source>
</evidence>
<dbReference type="Gene3D" id="2.40.240.10">
    <property type="entry name" value="Ribosomal Protein L25, Chain P"/>
    <property type="match status" value="1"/>
</dbReference>
<accession>A0A1F6WPR5</accession>
<evidence type="ECO:0000313" key="10">
    <source>
        <dbReference type="Proteomes" id="UP000179448"/>
    </source>
</evidence>
<dbReference type="GO" id="GO:0003735">
    <property type="term" value="F:structural constituent of ribosome"/>
    <property type="evidence" value="ECO:0007669"/>
    <property type="project" value="InterPro"/>
</dbReference>
<dbReference type="CDD" id="cd00495">
    <property type="entry name" value="Ribosomal_L25_TL5_CTC"/>
    <property type="match status" value="1"/>
</dbReference>
<keyword evidence="3 5" id="KW-0689">Ribosomal protein</keyword>
<dbReference type="Pfam" id="PF01386">
    <property type="entry name" value="Ribosomal_L25p"/>
    <property type="match status" value="1"/>
</dbReference>
<proteinExistence type="inferred from homology"/>
<dbReference type="InterPro" id="IPR020056">
    <property type="entry name" value="Rbsml_bL25/Gln-tRNA_synth_N"/>
</dbReference>
<comment type="similarity">
    <text evidence="5">Belongs to the bacterial ribosomal protein bL25 family. CTC subfamily.</text>
</comment>
<dbReference type="InterPro" id="IPR011035">
    <property type="entry name" value="Ribosomal_bL25/Gln-tRNA_synth"/>
</dbReference>